<gene>
    <name evidence="2" type="ORF">SHKM778_58900</name>
</gene>
<organism evidence="2">
    <name type="scientific">Streptomyces haneummycinicus</name>
    <dbReference type="NCBI Taxonomy" id="3074435"/>
    <lineage>
        <taxon>Bacteria</taxon>
        <taxon>Bacillati</taxon>
        <taxon>Actinomycetota</taxon>
        <taxon>Actinomycetes</taxon>
        <taxon>Kitasatosporales</taxon>
        <taxon>Streptomycetaceae</taxon>
        <taxon>Streptomyces</taxon>
    </lineage>
</organism>
<evidence type="ECO:0000313" key="2">
    <source>
        <dbReference type="EMBL" id="BFO19502.1"/>
    </source>
</evidence>
<feature type="region of interest" description="Disordered" evidence="1">
    <location>
        <begin position="1"/>
        <end position="99"/>
    </location>
</feature>
<name>A0AAT9HPK6_9ACTN</name>
<proteinExistence type="predicted"/>
<feature type="compositionally biased region" description="Gly residues" evidence="1">
    <location>
        <begin position="1"/>
        <end position="17"/>
    </location>
</feature>
<feature type="compositionally biased region" description="Basic residues" evidence="1">
    <location>
        <begin position="28"/>
        <end position="38"/>
    </location>
</feature>
<sequence length="114" mass="11796">MHGGGTPEPGGPVGGTAGTRTREERKREAHRQHGGGHPHRLDAFVAGYDDGQPLGRSPVHGRGDDPSGRQKATRPARAGSPGRNTAAESVGSAGAEEDAGEVVCAVMWRVLKLD</sequence>
<evidence type="ECO:0000256" key="1">
    <source>
        <dbReference type="SAM" id="MobiDB-lite"/>
    </source>
</evidence>
<dbReference type="EMBL" id="AP035768">
    <property type="protein sequence ID" value="BFO19502.1"/>
    <property type="molecule type" value="Genomic_DNA"/>
</dbReference>
<accession>A0AAT9HPK6</accession>
<protein>
    <submittedName>
        <fullName evidence="2">Uncharacterized protein</fullName>
    </submittedName>
</protein>
<reference evidence="2" key="2">
    <citation type="submission" date="2024-07" db="EMBL/GenBank/DDBJ databases">
        <title>Streptomyces haneummycinica sp. nov., a new antibiotic-producing actinobacterium isolated from marine sediment.</title>
        <authorList>
            <person name="Uemura M."/>
            <person name="Hamada M."/>
            <person name="Hirano S."/>
            <person name="Kobayashi K."/>
            <person name="Ohshiro T."/>
            <person name="Kobayashi T."/>
            <person name="Terahara T."/>
        </authorList>
    </citation>
    <scope>NUCLEOTIDE SEQUENCE</scope>
    <source>
        <strain evidence="2">KM77-8</strain>
    </source>
</reference>
<reference evidence="2" key="1">
    <citation type="submission" date="2024-06" db="EMBL/GenBank/DDBJ databases">
        <authorList>
            <consortium name="consrtm"/>
            <person name="Uemura M."/>
            <person name="Terahara T."/>
        </authorList>
    </citation>
    <scope>NUCLEOTIDE SEQUENCE</scope>
    <source>
        <strain evidence="2">KM77-8</strain>
    </source>
</reference>
<dbReference type="AlphaFoldDB" id="A0AAT9HPK6"/>